<organism evidence="4 5">
    <name type="scientific">Amphiprion ocellaris</name>
    <name type="common">Clown anemonefish</name>
    <dbReference type="NCBI Taxonomy" id="80972"/>
    <lineage>
        <taxon>Eukaryota</taxon>
        <taxon>Metazoa</taxon>
        <taxon>Chordata</taxon>
        <taxon>Craniata</taxon>
        <taxon>Vertebrata</taxon>
        <taxon>Euteleostomi</taxon>
        <taxon>Actinopterygii</taxon>
        <taxon>Neopterygii</taxon>
        <taxon>Teleostei</taxon>
        <taxon>Neoteleostei</taxon>
        <taxon>Acanthomorphata</taxon>
        <taxon>Ovalentaria</taxon>
        <taxon>Pomacentridae</taxon>
        <taxon>Amphiprion</taxon>
    </lineage>
</organism>
<evidence type="ECO:0000256" key="2">
    <source>
        <dbReference type="SAM" id="MobiDB-lite"/>
    </source>
</evidence>
<name>A0AAQ5ZXR0_AMPOC</name>
<feature type="domain" description="CCHC-type" evidence="3">
    <location>
        <begin position="305"/>
        <end position="320"/>
    </location>
</feature>
<evidence type="ECO:0000313" key="5">
    <source>
        <dbReference type="Proteomes" id="UP001501940"/>
    </source>
</evidence>
<dbReference type="InterPro" id="IPR036875">
    <property type="entry name" value="Znf_CCHC_sf"/>
</dbReference>
<dbReference type="GO" id="GO:0003676">
    <property type="term" value="F:nucleic acid binding"/>
    <property type="evidence" value="ECO:0007669"/>
    <property type="project" value="InterPro"/>
</dbReference>
<sequence>MSSAGDELVVDGATGVTLEQVMANLSSALEHHDEMLRSLMTSNTAFYNQLSTLTDRVTQLANRSSPPVPLVAPAPVLNPASPAKEPHVPVPERYSGDFGSCRAFLTQVSLVFDLQPRSYASERAKVAFLVSLLSGAARDWGTSLWEQQGAVCNSYASFTAEMRKIFDHPVRGRDAADRLLSISQGSRSVADYAVDFRTLASETDWNDGALRGVFYKGLQDTLKDELALREELATLEQCIDLAIRLDNRLRERRREKQSRSSVEVSVSRSRAPESPPSAAEPEPMQLGRAKLSAEERKHRRVSHLCLYCGELGHYITVCPRRQPKDSAHQ</sequence>
<dbReference type="AlphaFoldDB" id="A0AAQ5ZXR0"/>
<evidence type="ECO:0000259" key="3">
    <source>
        <dbReference type="PROSITE" id="PS50158"/>
    </source>
</evidence>
<dbReference type="Ensembl" id="ENSAOCT00000053260.1">
    <property type="protein sequence ID" value="ENSAOCP00000070878.1"/>
    <property type="gene ID" value="ENSAOCG00000029004.1"/>
</dbReference>
<dbReference type="InterPro" id="IPR001878">
    <property type="entry name" value="Znf_CCHC"/>
</dbReference>
<evidence type="ECO:0000256" key="1">
    <source>
        <dbReference type="PROSITE-ProRule" id="PRU00047"/>
    </source>
</evidence>
<reference evidence="4 5" key="1">
    <citation type="submission" date="2022-01" db="EMBL/GenBank/DDBJ databases">
        <title>A chromosome-scale genome assembly of the false clownfish, Amphiprion ocellaris.</title>
        <authorList>
            <person name="Ryu T."/>
        </authorList>
    </citation>
    <scope>NUCLEOTIDE SEQUENCE [LARGE SCALE GENOMIC DNA]</scope>
</reference>
<keyword evidence="1" id="KW-0863">Zinc-finger</keyword>
<dbReference type="PROSITE" id="PS50158">
    <property type="entry name" value="ZF_CCHC"/>
    <property type="match status" value="1"/>
</dbReference>
<dbReference type="Gene3D" id="4.10.60.10">
    <property type="entry name" value="Zinc finger, CCHC-type"/>
    <property type="match status" value="1"/>
</dbReference>
<dbReference type="PANTHER" id="PTHR15503">
    <property type="entry name" value="LDOC1 RELATED"/>
    <property type="match status" value="1"/>
</dbReference>
<keyword evidence="1" id="KW-0479">Metal-binding</keyword>
<reference evidence="4" key="2">
    <citation type="submission" date="2025-05" db="UniProtKB">
        <authorList>
            <consortium name="Ensembl"/>
        </authorList>
    </citation>
    <scope>IDENTIFICATION</scope>
</reference>
<dbReference type="Ensembl" id="ENSAOCT00000062453.1">
    <property type="protein sequence ID" value="ENSAOCP00000069821.1"/>
    <property type="gene ID" value="ENSAOCG00000029004.1"/>
</dbReference>
<feature type="region of interest" description="Disordered" evidence="2">
    <location>
        <begin position="252"/>
        <end position="285"/>
    </location>
</feature>
<dbReference type="PANTHER" id="PTHR15503:SF36">
    <property type="entry name" value="RETROTRANSPOSON GAG-LIKE PROTEIN 5"/>
    <property type="match status" value="1"/>
</dbReference>
<dbReference type="GeneTree" id="ENSGT00950000183173"/>
<keyword evidence="1" id="KW-0862">Zinc</keyword>
<accession>A0AAQ5ZXR0</accession>
<dbReference type="InterPro" id="IPR005162">
    <property type="entry name" value="Retrotrans_gag_dom"/>
</dbReference>
<proteinExistence type="predicted"/>
<dbReference type="InterPro" id="IPR032567">
    <property type="entry name" value="RTL1-rel"/>
</dbReference>
<dbReference type="Proteomes" id="UP001501940">
    <property type="component" value="Chromosome 4"/>
</dbReference>
<feature type="compositionally biased region" description="Low complexity" evidence="2">
    <location>
        <begin position="259"/>
        <end position="269"/>
    </location>
</feature>
<protein>
    <recommendedName>
        <fullName evidence="3">CCHC-type domain-containing protein</fullName>
    </recommendedName>
</protein>
<keyword evidence="5" id="KW-1185">Reference proteome</keyword>
<dbReference type="GO" id="GO:0008270">
    <property type="term" value="F:zinc ion binding"/>
    <property type="evidence" value="ECO:0007669"/>
    <property type="project" value="UniProtKB-KW"/>
</dbReference>
<evidence type="ECO:0000313" key="4">
    <source>
        <dbReference type="Ensembl" id="ENSAOCP00000070878.1"/>
    </source>
</evidence>
<dbReference type="SUPFAM" id="SSF57756">
    <property type="entry name" value="Retrovirus zinc finger-like domains"/>
    <property type="match status" value="1"/>
</dbReference>
<dbReference type="Pfam" id="PF03732">
    <property type="entry name" value="Retrotrans_gag"/>
    <property type="match status" value="1"/>
</dbReference>